<dbReference type="Proteomes" id="UP000268162">
    <property type="component" value="Unassembled WGS sequence"/>
</dbReference>
<protein>
    <submittedName>
        <fullName evidence="1">Uncharacterized protein</fullName>
    </submittedName>
</protein>
<proteinExistence type="predicted"/>
<sequence>MSAQFGSLRHSRGLKTVIIFDELSREYAPISSEPSALQLQHTPTVLSRSGPNLQQAPVDPARILDQRLNPSGEFHDNELYASPDSDILYAGELIATLNQIKASGEYEVGEFDGLVLAVMKRVPEQDIPKQTHGALLLVALKQAIDTSLSQSPTQHSTQSIDNIGSFIMTLTELQSSSTPHSVALPGIHLPSTLQLFVLNHLNSTSYHQHPGQFQVASALFNRLMARVILACDPGAPNGLLLAELANPHILVVTSELSRIGADQMLLDLCDIFQWTKSHDREQFYRMHFDLLKQTIHALTSVVFQRYSSSASELGQPLEWPVLVPRHLYELCCESDRHDMIWEFESESDVRTDDNDNDNDADSHSVTSLLRDVIRLMNHNPAVAGRILQAQMAYWKGQRDTMLNALPAAVLAGVSSTAEGALENPEPGCTALDPSNVVCGHLYVLEIVQTLQFHSRVQLKNVLTGNEVEQRRVLDARLIVDQMDIILMDTIERLCNHLSAASQPQYAGPLITKLTEELNLLADRRRHQVLFDKVSLWTSANDSSHSEPSPKPTS</sequence>
<dbReference type="EMBL" id="ML002353">
    <property type="protein sequence ID" value="RKP38571.1"/>
    <property type="molecule type" value="Genomic_DNA"/>
</dbReference>
<name>A0A4P9ZZM3_9FUNG</name>
<accession>A0A4P9ZZM3</accession>
<keyword evidence="2" id="KW-1185">Reference proteome</keyword>
<organism evidence="1 2">
    <name type="scientific">Dimargaris cristalligena</name>
    <dbReference type="NCBI Taxonomy" id="215637"/>
    <lineage>
        <taxon>Eukaryota</taxon>
        <taxon>Fungi</taxon>
        <taxon>Fungi incertae sedis</taxon>
        <taxon>Zoopagomycota</taxon>
        <taxon>Kickxellomycotina</taxon>
        <taxon>Dimargaritomycetes</taxon>
        <taxon>Dimargaritales</taxon>
        <taxon>Dimargaritaceae</taxon>
        <taxon>Dimargaris</taxon>
    </lineage>
</organism>
<dbReference type="AlphaFoldDB" id="A0A4P9ZZM3"/>
<evidence type="ECO:0000313" key="1">
    <source>
        <dbReference type="EMBL" id="RKP38571.1"/>
    </source>
</evidence>
<gene>
    <name evidence="1" type="ORF">BJ085DRAFT_34521</name>
</gene>
<reference evidence="2" key="1">
    <citation type="journal article" date="2018" name="Nat. Microbiol.">
        <title>Leveraging single-cell genomics to expand the fungal tree of life.</title>
        <authorList>
            <person name="Ahrendt S.R."/>
            <person name="Quandt C.A."/>
            <person name="Ciobanu D."/>
            <person name="Clum A."/>
            <person name="Salamov A."/>
            <person name="Andreopoulos B."/>
            <person name="Cheng J.F."/>
            <person name="Woyke T."/>
            <person name="Pelin A."/>
            <person name="Henrissat B."/>
            <person name="Reynolds N.K."/>
            <person name="Benny G.L."/>
            <person name="Smith M.E."/>
            <person name="James T.Y."/>
            <person name="Grigoriev I.V."/>
        </authorList>
    </citation>
    <scope>NUCLEOTIDE SEQUENCE [LARGE SCALE GENOMIC DNA]</scope>
    <source>
        <strain evidence="2">RSA 468</strain>
    </source>
</reference>
<evidence type="ECO:0000313" key="2">
    <source>
        <dbReference type="Proteomes" id="UP000268162"/>
    </source>
</evidence>